<dbReference type="EMBL" id="CM045758">
    <property type="protein sequence ID" value="KAI8031629.1"/>
    <property type="molecule type" value="Genomic_DNA"/>
</dbReference>
<comment type="caution">
    <text evidence="1">The sequence shown here is derived from an EMBL/GenBank/DDBJ whole genome shotgun (WGS) entry which is preliminary data.</text>
</comment>
<reference evidence="1 2" key="1">
    <citation type="journal article" date="2022" name="Plant J.">
        <title>Chromosome-level genome of Camellia lanceoleosa provides a valuable resource for understanding genome evolution and self-incompatibility.</title>
        <authorList>
            <person name="Gong W."/>
            <person name="Xiao S."/>
            <person name="Wang L."/>
            <person name="Liao Z."/>
            <person name="Chang Y."/>
            <person name="Mo W."/>
            <person name="Hu G."/>
            <person name="Li W."/>
            <person name="Zhao G."/>
            <person name="Zhu H."/>
            <person name="Hu X."/>
            <person name="Ji K."/>
            <person name="Xiang X."/>
            <person name="Song Q."/>
            <person name="Yuan D."/>
            <person name="Jin S."/>
            <person name="Zhang L."/>
        </authorList>
    </citation>
    <scope>NUCLEOTIDE SEQUENCE [LARGE SCALE GENOMIC DNA]</scope>
    <source>
        <strain evidence="1">SQ_2022a</strain>
    </source>
</reference>
<sequence length="245" mass="28523">MPSLPSSTLSISYSATVIYSADLLLYHRHRHCHRYCRSHICRHAVILKNVVHEEHRHQAVLMKNVNIGDETLTFQVVSLFIVWKTLNVQQGSRLKVDYEVTWDKDGFFQYARNETQEKSSRMLPSGVGNYRSEAPRHQSHFSRFSPDNVCSKRFKLCFLLVLRLWLQLCFVFMKFSMAFYSCYLFLSNAGSNIKERKEEEVDRTNSMKRAFFFFVCHCSIKGGILMIMSLARWNQIIGDGIDGVG</sequence>
<proteinExistence type="predicted"/>
<protein>
    <submittedName>
        <fullName evidence="1">Uncharacterized protein</fullName>
    </submittedName>
</protein>
<evidence type="ECO:0000313" key="2">
    <source>
        <dbReference type="Proteomes" id="UP001060215"/>
    </source>
</evidence>
<evidence type="ECO:0000313" key="1">
    <source>
        <dbReference type="EMBL" id="KAI8031629.1"/>
    </source>
</evidence>
<dbReference type="Proteomes" id="UP001060215">
    <property type="component" value="Chromosome 1"/>
</dbReference>
<keyword evidence="2" id="KW-1185">Reference proteome</keyword>
<name>A0ACC0J470_9ERIC</name>
<organism evidence="1 2">
    <name type="scientific">Camellia lanceoleosa</name>
    <dbReference type="NCBI Taxonomy" id="1840588"/>
    <lineage>
        <taxon>Eukaryota</taxon>
        <taxon>Viridiplantae</taxon>
        <taxon>Streptophyta</taxon>
        <taxon>Embryophyta</taxon>
        <taxon>Tracheophyta</taxon>
        <taxon>Spermatophyta</taxon>
        <taxon>Magnoliopsida</taxon>
        <taxon>eudicotyledons</taxon>
        <taxon>Gunneridae</taxon>
        <taxon>Pentapetalae</taxon>
        <taxon>asterids</taxon>
        <taxon>Ericales</taxon>
        <taxon>Theaceae</taxon>
        <taxon>Camellia</taxon>
    </lineage>
</organism>
<accession>A0ACC0J470</accession>
<gene>
    <name evidence="1" type="ORF">LOK49_LG01G01631</name>
</gene>